<evidence type="ECO:0000256" key="2">
    <source>
        <dbReference type="SAM" id="SignalP"/>
    </source>
</evidence>
<organism evidence="3 4">
    <name type="scientific">Caenorhabditis bovis</name>
    <dbReference type="NCBI Taxonomy" id="2654633"/>
    <lineage>
        <taxon>Eukaryota</taxon>
        <taxon>Metazoa</taxon>
        <taxon>Ecdysozoa</taxon>
        <taxon>Nematoda</taxon>
        <taxon>Chromadorea</taxon>
        <taxon>Rhabditida</taxon>
        <taxon>Rhabditina</taxon>
        <taxon>Rhabditomorpha</taxon>
        <taxon>Rhabditoidea</taxon>
        <taxon>Rhabditidae</taxon>
        <taxon>Peloderinae</taxon>
        <taxon>Caenorhabditis</taxon>
    </lineage>
</organism>
<keyword evidence="2" id="KW-0732">Signal</keyword>
<feature type="signal peptide" evidence="2">
    <location>
        <begin position="1"/>
        <end position="17"/>
    </location>
</feature>
<dbReference type="Proteomes" id="UP000494206">
    <property type="component" value="Unassembled WGS sequence"/>
</dbReference>
<proteinExistence type="predicted"/>
<feature type="transmembrane region" description="Helical" evidence="1">
    <location>
        <begin position="143"/>
        <end position="164"/>
    </location>
</feature>
<keyword evidence="1" id="KW-0812">Transmembrane</keyword>
<dbReference type="EMBL" id="CADEPM010000002">
    <property type="protein sequence ID" value="CAB3399747.1"/>
    <property type="molecule type" value="Genomic_DNA"/>
</dbReference>
<evidence type="ECO:0008006" key="5">
    <source>
        <dbReference type="Google" id="ProtNLM"/>
    </source>
</evidence>
<sequence>MKVVILIIMCFVGLHMGQTLLIPYRYCHQCLDLDFENYAYFFYRPVPPIRKFSENATVPFCHMSPPKVVKCYHACIIMIRTVRNTYSQYKDCATGIDLSMVDRKRNLTNFLGNASYNKTLGDQKLEVTFLTASVRIKNYNSPWYEVILLTSALGILGFLLMIIYCKNDIMNILSCQREQQNVSAAAATFNRSEGVRFMSTRRSLPDEDLQ</sequence>
<reference evidence="3 4" key="1">
    <citation type="submission" date="2020-04" db="EMBL/GenBank/DDBJ databases">
        <authorList>
            <person name="Laetsch R D."/>
            <person name="Stevens L."/>
            <person name="Kumar S."/>
            <person name="Blaxter L. M."/>
        </authorList>
    </citation>
    <scope>NUCLEOTIDE SEQUENCE [LARGE SCALE GENOMIC DNA]</scope>
</reference>
<name>A0A8S1EK16_9PELO</name>
<keyword evidence="1" id="KW-1133">Transmembrane helix</keyword>
<gene>
    <name evidence="3" type="ORF">CBOVIS_LOCUS2821</name>
</gene>
<comment type="caution">
    <text evidence="3">The sequence shown here is derived from an EMBL/GenBank/DDBJ whole genome shotgun (WGS) entry which is preliminary data.</text>
</comment>
<evidence type="ECO:0000313" key="4">
    <source>
        <dbReference type="Proteomes" id="UP000494206"/>
    </source>
</evidence>
<feature type="chain" id="PRO_5035923119" description="CX domain-containing protein" evidence="2">
    <location>
        <begin position="18"/>
        <end position="210"/>
    </location>
</feature>
<evidence type="ECO:0000256" key="1">
    <source>
        <dbReference type="SAM" id="Phobius"/>
    </source>
</evidence>
<accession>A0A8S1EK16</accession>
<protein>
    <recommendedName>
        <fullName evidence="5">CX domain-containing protein</fullName>
    </recommendedName>
</protein>
<dbReference type="AlphaFoldDB" id="A0A8S1EK16"/>
<evidence type="ECO:0000313" key="3">
    <source>
        <dbReference type="EMBL" id="CAB3399747.1"/>
    </source>
</evidence>
<keyword evidence="1" id="KW-0472">Membrane</keyword>
<keyword evidence="4" id="KW-1185">Reference proteome</keyword>